<evidence type="ECO:0000256" key="5">
    <source>
        <dbReference type="ARBA" id="ARBA00022490"/>
    </source>
</evidence>
<proteinExistence type="inferred from homology"/>
<evidence type="ECO:0000256" key="4">
    <source>
        <dbReference type="ARBA" id="ARBA00022448"/>
    </source>
</evidence>
<dbReference type="Proteomes" id="UP000749559">
    <property type="component" value="Unassembled WGS sequence"/>
</dbReference>
<keyword evidence="6" id="KW-0446">Lipid-binding</keyword>
<dbReference type="EMBL" id="CAIIXF020000012">
    <property type="protein sequence ID" value="CAH1801632.1"/>
    <property type="molecule type" value="Genomic_DNA"/>
</dbReference>
<organism evidence="10 11">
    <name type="scientific">Owenia fusiformis</name>
    <name type="common">Polychaete worm</name>
    <dbReference type="NCBI Taxonomy" id="6347"/>
    <lineage>
        <taxon>Eukaryota</taxon>
        <taxon>Metazoa</taxon>
        <taxon>Spiralia</taxon>
        <taxon>Lophotrochozoa</taxon>
        <taxon>Annelida</taxon>
        <taxon>Polychaeta</taxon>
        <taxon>Sedentaria</taxon>
        <taxon>Canalipalpata</taxon>
        <taxon>Sabellida</taxon>
        <taxon>Oweniida</taxon>
        <taxon>Oweniidae</taxon>
        <taxon>Owenia</taxon>
    </lineage>
</organism>
<dbReference type="GO" id="GO:0000407">
    <property type="term" value="C:phagophore assembly site"/>
    <property type="evidence" value="ECO:0007669"/>
    <property type="project" value="TreeGrafter"/>
</dbReference>
<dbReference type="GO" id="GO:0032456">
    <property type="term" value="P:endocytic recycling"/>
    <property type="evidence" value="ECO:0007669"/>
    <property type="project" value="TreeGrafter"/>
</dbReference>
<evidence type="ECO:0000313" key="11">
    <source>
        <dbReference type="Proteomes" id="UP000749559"/>
    </source>
</evidence>
<sequence>MDVAVHLDISTNCPDILHNKVSLKMASPLEDSDEHTLFETAPEVKNTNGIKSTIEDEMNSSMKTLSDIKLSSVNSLDAELECDDLKVTVDSPEKLVTNMESYTTFLVSTITTRSEYDSPEYSVRRRYNDFLWLRQRLESSSPIYLIPPLPEKHSLKRFDRFSPEFIKTREKALNKFMQRLSKHPVLSYSKFIQGFITLKPYEFTAFKKEGGGIFSRVSESIHTTSAVYMLKSRPPEYTMMYEYINTLGEKLGNLERISQRVYKEASDLAHSFDEWGPVFKLWSNSEEKLNQALSSIATATEKCNTALTEVVDGTDLQLTQPLKEYILYVDAVRDVLKRRDAIQAECQLTIEDSNRKKDEKEHVKISDQTYSLGAFLGRNPEEVKQEKQIKLQQQVEDLEKQVELMGDRLTCANADLKSEMDRWHMNKRRDFKEMFIEMADRQINYYDNCLAAWEAAIPQIQKTDSFEEGDGDE</sequence>
<dbReference type="GO" id="GO:0005769">
    <property type="term" value="C:early endosome"/>
    <property type="evidence" value="ECO:0007669"/>
    <property type="project" value="TreeGrafter"/>
</dbReference>
<dbReference type="Gene3D" id="1.20.1270.60">
    <property type="entry name" value="Arfaptin homology (AH) domain/BAR domain"/>
    <property type="match status" value="1"/>
</dbReference>
<evidence type="ECO:0000313" key="10">
    <source>
        <dbReference type="EMBL" id="CAH1801632.1"/>
    </source>
</evidence>
<keyword evidence="8" id="KW-0175">Coiled coil</keyword>
<comment type="subcellular location">
    <subcellularLocation>
        <location evidence="2">Cytoplasm</location>
    </subcellularLocation>
    <subcellularLocation>
        <location evidence="1">Endomembrane system</location>
        <topology evidence="1">Peripheral membrane protein</topology>
    </subcellularLocation>
</comment>
<feature type="domain" description="PX" evidence="9">
    <location>
        <begin position="83"/>
        <end position="203"/>
    </location>
</feature>
<name>A0A8S4Q516_OWEFU</name>
<dbReference type="PROSITE" id="PS50195">
    <property type="entry name" value="PX"/>
    <property type="match status" value="1"/>
</dbReference>
<dbReference type="Pfam" id="PF09325">
    <property type="entry name" value="Vps5"/>
    <property type="match status" value="1"/>
</dbReference>
<comment type="caution">
    <text evidence="10">The sequence shown here is derived from an EMBL/GenBank/DDBJ whole genome shotgun (WGS) entry which is preliminary data.</text>
</comment>
<dbReference type="SUPFAM" id="SSF64268">
    <property type="entry name" value="PX domain"/>
    <property type="match status" value="1"/>
</dbReference>
<dbReference type="GO" id="GO:0061709">
    <property type="term" value="P:reticulophagy"/>
    <property type="evidence" value="ECO:0007669"/>
    <property type="project" value="TreeGrafter"/>
</dbReference>
<keyword evidence="4" id="KW-0813">Transport</keyword>
<dbReference type="GO" id="GO:0034727">
    <property type="term" value="P:piecemeal microautophagy of the nucleus"/>
    <property type="evidence" value="ECO:0007669"/>
    <property type="project" value="TreeGrafter"/>
</dbReference>
<evidence type="ECO:0000256" key="6">
    <source>
        <dbReference type="ARBA" id="ARBA00023121"/>
    </source>
</evidence>
<dbReference type="Pfam" id="PF00787">
    <property type="entry name" value="PX"/>
    <property type="match status" value="1"/>
</dbReference>
<comment type="similarity">
    <text evidence="3">Belongs to the sorting nexin family.</text>
</comment>
<evidence type="ECO:0000256" key="2">
    <source>
        <dbReference type="ARBA" id="ARBA00004496"/>
    </source>
</evidence>
<accession>A0A8S4Q516</accession>
<dbReference type="PANTHER" id="PTHR45949">
    <property type="entry name" value="SORTING NEXIN-4"/>
    <property type="match status" value="1"/>
</dbReference>
<evidence type="ECO:0000256" key="3">
    <source>
        <dbReference type="ARBA" id="ARBA00010883"/>
    </source>
</evidence>
<keyword evidence="5" id="KW-0963">Cytoplasm</keyword>
<evidence type="ECO:0000256" key="7">
    <source>
        <dbReference type="ARBA" id="ARBA00023136"/>
    </source>
</evidence>
<dbReference type="InterPro" id="IPR027267">
    <property type="entry name" value="AH/BAR_dom_sf"/>
</dbReference>
<keyword evidence="7" id="KW-0472">Membrane</keyword>
<dbReference type="SMART" id="SM00312">
    <property type="entry name" value="PX"/>
    <property type="match status" value="1"/>
</dbReference>
<evidence type="ECO:0000259" key="9">
    <source>
        <dbReference type="PROSITE" id="PS50195"/>
    </source>
</evidence>
<dbReference type="GO" id="GO:0015031">
    <property type="term" value="P:protein transport"/>
    <property type="evidence" value="ECO:0007669"/>
    <property type="project" value="TreeGrafter"/>
</dbReference>
<dbReference type="GO" id="GO:0035091">
    <property type="term" value="F:phosphatidylinositol binding"/>
    <property type="evidence" value="ECO:0007669"/>
    <property type="project" value="InterPro"/>
</dbReference>
<dbReference type="GO" id="GO:0000422">
    <property type="term" value="P:autophagy of mitochondrion"/>
    <property type="evidence" value="ECO:0007669"/>
    <property type="project" value="TreeGrafter"/>
</dbReference>
<gene>
    <name evidence="10" type="ORF">OFUS_LOCUS25404</name>
</gene>
<dbReference type="OrthoDB" id="205639at2759"/>
<keyword evidence="11" id="KW-1185">Reference proteome</keyword>
<evidence type="ECO:0000256" key="1">
    <source>
        <dbReference type="ARBA" id="ARBA00004184"/>
    </source>
</evidence>
<dbReference type="InterPro" id="IPR036871">
    <property type="entry name" value="PX_dom_sf"/>
</dbReference>
<reference evidence="10" key="1">
    <citation type="submission" date="2022-03" db="EMBL/GenBank/DDBJ databases">
        <authorList>
            <person name="Martin C."/>
        </authorList>
    </citation>
    <scope>NUCLEOTIDE SEQUENCE</scope>
</reference>
<evidence type="ECO:0000256" key="8">
    <source>
        <dbReference type="SAM" id="Coils"/>
    </source>
</evidence>
<feature type="coiled-coil region" evidence="8">
    <location>
        <begin position="381"/>
        <end position="415"/>
    </location>
</feature>
<protein>
    <recommendedName>
        <fullName evidence="9">PX domain-containing protein</fullName>
    </recommendedName>
</protein>
<dbReference type="Gene3D" id="3.30.1520.10">
    <property type="entry name" value="Phox-like domain"/>
    <property type="match status" value="1"/>
</dbReference>
<dbReference type="SUPFAM" id="SSF103657">
    <property type="entry name" value="BAR/IMD domain-like"/>
    <property type="match status" value="1"/>
</dbReference>
<dbReference type="InterPro" id="IPR015404">
    <property type="entry name" value="Vps5_C"/>
</dbReference>
<dbReference type="InterPro" id="IPR001683">
    <property type="entry name" value="PX_dom"/>
</dbReference>
<dbReference type="AlphaFoldDB" id="A0A8S4Q516"/>
<dbReference type="PANTHER" id="PTHR45949:SF2">
    <property type="entry name" value="SORTING NEXIN-4"/>
    <property type="match status" value="1"/>
</dbReference>